<dbReference type="EMBL" id="HACA01018716">
    <property type="protein sequence ID" value="CDW36077.1"/>
    <property type="molecule type" value="Transcribed_RNA"/>
</dbReference>
<protein>
    <submittedName>
        <fullName evidence="1">Uncharacterized protein</fullName>
    </submittedName>
</protein>
<proteinExistence type="predicted"/>
<name>A0A0K2UDP2_LEPSM</name>
<feature type="non-terminal residue" evidence="1">
    <location>
        <position position="1"/>
    </location>
</feature>
<dbReference type="AlphaFoldDB" id="A0A0K2UDP2"/>
<reference evidence="1" key="1">
    <citation type="submission" date="2014-05" db="EMBL/GenBank/DDBJ databases">
        <authorList>
            <person name="Chronopoulou M."/>
        </authorList>
    </citation>
    <scope>NUCLEOTIDE SEQUENCE</scope>
    <source>
        <tissue evidence="1">Whole organism</tissue>
    </source>
</reference>
<sequence>FNSKTNNSSVLISSSFRVEHNMAPHVKGYPPPLCKCVCNRTAEYMRYKRLERERRAEMMRLMEQFYIDRKYRSMKTKEAVLAEKKKMKEEENEAIQ</sequence>
<evidence type="ECO:0000313" key="1">
    <source>
        <dbReference type="EMBL" id="CDW36077.1"/>
    </source>
</evidence>
<organism evidence="1">
    <name type="scientific">Lepeophtheirus salmonis</name>
    <name type="common">Salmon louse</name>
    <name type="synonym">Caligus salmonis</name>
    <dbReference type="NCBI Taxonomy" id="72036"/>
    <lineage>
        <taxon>Eukaryota</taxon>
        <taxon>Metazoa</taxon>
        <taxon>Ecdysozoa</taxon>
        <taxon>Arthropoda</taxon>
        <taxon>Crustacea</taxon>
        <taxon>Multicrustacea</taxon>
        <taxon>Hexanauplia</taxon>
        <taxon>Copepoda</taxon>
        <taxon>Siphonostomatoida</taxon>
        <taxon>Caligidae</taxon>
        <taxon>Lepeophtheirus</taxon>
    </lineage>
</organism>
<accession>A0A0K2UDP2</accession>